<dbReference type="AlphaFoldDB" id="A0A352IW27"/>
<organism evidence="1 2">
    <name type="scientific">Marinobacter adhaerens</name>
    <dbReference type="NCBI Taxonomy" id="1033846"/>
    <lineage>
        <taxon>Bacteria</taxon>
        <taxon>Pseudomonadati</taxon>
        <taxon>Pseudomonadota</taxon>
        <taxon>Gammaproteobacteria</taxon>
        <taxon>Pseudomonadales</taxon>
        <taxon>Marinobacteraceae</taxon>
        <taxon>Marinobacter</taxon>
    </lineage>
</organism>
<comment type="caution">
    <text evidence="1">The sequence shown here is derived from an EMBL/GenBank/DDBJ whole genome shotgun (WGS) entry which is preliminary data.</text>
</comment>
<accession>A0A352IW27</accession>
<reference evidence="1 2" key="1">
    <citation type="journal article" date="2018" name="Nat. Biotechnol.">
        <title>A standardized bacterial taxonomy based on genome phylogeny substantially revises the tree of life.</title>
        <authorList>
            <person name="Parks D.H."/>
            <person name="Chuvochina M."/>
            <person name="Waite D.W."/>
            <person name="Rinke C."/>
            <person name="Skarshewski A."/>
            <person name="Chaumeil P.A."/>
            <person name="Hugenholtz P."/>
        </authorList>
    </citation>
    <scope>NUCLEOTIDE SEQUENCE [LARGE SCALE GENOMIC DNA]</scope>
    <source>
        <strain evidence="1">UBA9380</strain>
    </source>
</reference>
<proteinExistence type="predicted"/>
<evidence type="ECO:0000313" key="1">
    <source>
        <dbReference type="EMBL" id="HBC35660.1"/>
    </source>
</evidence>
<sequence>CVSIDDSFSMIDVQASHCTTGQFKGQVDPEMSPPNMFNVQYLRATGS</sequence>
<protein>
    <submittedName>
        <fullName evidence="1">DUF1329 domain-containing protein</fullName>
    </submittedName>
</protein>
<gene>
    <name evidence="1" type="ORF">DC045_15420</name>
</gene>
<feature type="non-terminal residue" evidence="1">
    <location>
        <position position="1"/>
    </location>
</feature>
<dbReference type="EMBL" id="DNNA01000245">
    <property type="protein sequence ID" value="HBC35660.1"/>
    <property type="molecule type" value="Genomic_DNA"/>
</dbReference>
<name>A0A352IW27_9GAMM</name>
<evidence type="ECO:0000313" key="2">
    <source>
        <dbReference type="Proteomes" id="UP000263489"/>
    </source>
</evidence>
<dbReference type="Proteomes" id="UP000263489">
    <property type="component" value="Unassembled WGS sequence"/>
</dbReference>